<reference evidence="1" key="1">
    <citation type="submission" date="2020-04" db="EMBL/GenBank/DDBJ databases">
        <authorList>
            <person name="Alioto T."/>
            <person name="Alioto T."/>
            <person name="Gomez Garrido J."/>
        </authorList>
    </citation>
    <scope>NUCLEOTIDE SEQUENCE</scope>
    <source>
        <strain evidence="1">A484AB</strain>
    </source>
</reference>
<gene>
    <name evidence="1" type="ORF">PACLA_8A059532</name>
</gene>
<keyword evidence="2" id="KW-1185">Reference proteome</keyword>
<comment type="caution">
    <text evidence="1">The sequence shown here is derived from an EMBL/GenBank/DDBJ whole genome shotgun (WGS) entry which is preliminary data.</text>
</comment>
<name>A0A6S7FSF8_PARCT</name>
<proteinExistence type="predicted"/>
<dbReference type="Pfam" id="PF18718">
    <property type="entry name" value="CxC5"/>
    <property type="match status" value="1"/>
</dbReference>
<sequence>MSKKEKIADEDLGKIEKYLTPPVSTCTECNEALSMRNNPSTAVLFTLNGPVPCSKISLDCRDCVIHFGVCKFTDKHGSRFYSSTEFNVNIIKVSNVTYIHQDLYKWMPSLINHCWVSFSGFAEAYNEIYEDEIKVYASLTKSLLVDEQSSADDTKGILPGEMLAKAIARCFWNRETELELLSLGLREQWIFTAKRNGAFTGTIDDVMEFIDRKRCDEFYIHNCSSHCQEKGCGQLYVADGNWKLRYSHCMWKVPIQIEGFGKVNYPSVCPLSPKSGHAFCEMHCEKAEALGYPSKTKEFFKACGVTDTTIEDALLDMSSRPLLSGQIFNNLNVGVCTHSFSGIETLNPGLRCRELSHGFVS</sequence>
<accession>A0A6S7FSF8</accession>
<dbReference type="OrthoDB" id="5970210at2759"/>
<organism evidence="1 2">
    <name type="scientific">Paramuricea clavata</name>
    <name type="common">Red gorgonian</name>
    <name type="synonym">Violescent sea-whip</name>
    <dbReference type="NCBI Taxonomy" id="317549"/>
    <lineage>
        <taxon>Eukaryota</taxon>
        <taxon>Metazoa</taxon>
        <taxon>Cnidaria</taxon>
        <taxon>Anthozoa</taxon>
        <taxon>Octocorallia</taxon>
        <taxon>Malacalcyonacea</taxon>
        <taxon>Plexauridae</taxon>
        <taxon>Paramuricea</taxon>
    </lineage>
</organism>
<dbReference type="AlphaFoldDB" id="A0A6S7FSF8"/>
<dbReference type="EMBL" id="CACRXK020000549">
    <property type="protein sequence ID" value="CAB3982874.1"/>
    <property type="molecule type" value="Genomic_DNA"/>
</dbReference>
<protein>
    <submittedName>
        <fullName evidence="1">Uncharacterized protein</fullName>
    </submittedName>
</protein>
<evidence type="ECO:0000313" key="2">
    <source>
        <dbReference type="Proteomes" id="UP001152795"/>
    </source>
</evidence>
<dbReference type="Proteomes" id="UP001152795">
    <property type="component" value="Unassembled WGS sequence"/>
</dbReference>
<evidence type="ECO:0000313" key="1">
    <source>
        <dbReference type="EMBL" id="CAB3982874.1"/>
    </source>
</evidence>
<dbReference type="InterPro" id="IPR041539">
    <property type="entry name" value="CxC5"/>
</dbReference>